<keyword evidence="3" id="KW-1185">Reference proteome</keyword>
<name>A0AAD1XB08_EUPCR</name>
<proteinExistence type="predicted"/>
<dbReference type="Proteomes" id="UP001295684">
    <property type="component" value="Unassembled WGS sequence"/>
</dbReference>
<accession>A0AAD1XB08</accession>
<gene>
    <name evidence="2" type="ORF">ECRASSUSDP1_LOCUS5240</name>
</gene>
<organism evidence="2 3">
    <name type="scientific">Euplotes crassus</name>
    <dbReference type="NCBI Taxonomy" id="5936"/>
    <lineage>
        <taxon>Eukaryota</taxon>
        <taxon>Sar</taxon>
        <taxon>Alveolata</taxon>
        <taxon>Ciliophora</taxon>
        <taxon>Intramacronucleata</taxon>
        <taxon>Spirotrichea</taxon>
        <taxon>Hypotrichia</taxon>
        <taxon>Euplotida</taxon>
        <taxon>Euplotidae</taxon>
        <taxon>Moneuplotes</taxon>
    </lineage>
</organism>
<evidence type="ECO:0000313" key="2">
    <source>
        <dbReference type="EMBL" id="CAI2363900.1"/>
    </source>
</evidence>
<sequence>MRKNRNSGFKIFHVHNKSFLGKSQRDFPRKCRVPRCKMSRNSAKIKLKQSGRNLSRICQKFSGVSIPRAIQTSIGRPKPKISRNTNGIEKSTEAESYERKSMLSTIQDIAKRYSIGIGQPRKLHNRSL</sequence>
<evidence type="ECO:0000256" key="1">
    <source>
        <dbReference type="SAM" id="MobiDB-lite"/>
    </source>
</evidence>
<evidence type="ECO:0000313" key="3">
    <source>
        <dbReference type="Proteomes" id="UP001295684"/>
    </source>
</evidence>
<reference evidence="2" key="1">
    <citation type="submission" date="2023-07" db="EMBL/GenBank/DDBJ databases">
        <authorList>
            <consortium name="AG Swart"/>
            <person name="Singh M."/>
            <person name="Singh A."/>
            <person name="Seah K."/>
            <person name="Emmerich C."/>
        </authorList>
    </citation>
    <scope>NUCLEOTIDE SEQUENCE</scope>
    <source>
        <strain evidence="2">DP1</strain>
    </source>
</reference>
<comment type="caution">
    <text evidence="2">The sequence shown here is derived from an EMBL/GenBank/DDBJ whole genome shotgun (WGS) entry which is preliminary data.</text>
</comment>
<protein>
    <submittedName>
        <fullName evidence="2">Uncharacterized protein</fullName>
    </submittedName>
</protein>
<feature type="region of interest" description="Disordered" evidence="1">
    <location>
        <begin position="73"/>
        <end position="96"/>
    </location>
</feature>
<dbReference type="EMBL" id="CAMPGE010005054">
    <property type="protein sequence ID" value="CAI2363900.1"/>
    <property type="molecule type" value="Genomic_DNA"/>
</dbReference>
<dbReference type="AlphaFoldDB" id="A0AAD1XB08"/>